<sequence length="499" mass="56245">MGRTRRKKKRTQDISKNSGASQSDKVPKNFVIARGKLPILLRSLEHDIRKLMSPHTAMNLKESGKNTLKDFVHVAGPLGITHLLIMSNTQLAPYLRIARLPHGPTLTFKIHAYSLAADIAREQARPRAPASIFQNPPLVVLNGFGAAEEHLKLITIMFQNIFPVIDVNIVKLATCQRVLLLNYNKDSMLIDLRHYSISAQPVGVSRGIRKLVQRNRLPDLSALSDVSEFITKSGYGSESEIENEASKVQLPDEYGRGNHTSQQSAVKLHEVGPRMTLQLVKVEEGLCSGAIMFHEYVKKTPEEIAALKDQIEKKEALRKQRKAEQEANVQRKELLKKRRGHPKQSNEDVEQGSQEDDVDQSQIAKMDDADWYRQEVGEEPDEGFLSGALQKNVKFKRKSTGSIYGHRASFRGHLTNKGFTATKAKRFASEHNPKMSADYENKSRYTKPENDAQGRPSYAAANENKRRYTKPGNDAKGSLKRRASFKEMSKKTNKRKKTS</sequence>
<dbReference type="EMBL" id="CM055110">
    <property type="protein sequence ID" value="KAJ7520799.1"/>
    <property type="molecule type" value="Genomic_DNA"/>
</dbReference>
<organism evidence="1 2">
    <name type="scientific">Diphasiastrum complanatum</name>
    <name type="common">Issler's clubmoss</name>
    <name type="synonym">Lycopodium complanatum</name>
    <dbReference type="NCBI Taxonomy" id="34168"/>
    <lineage>
        <taxon>Eukaryota</taxon>
        <taxon>Viridiplantae</taxon>
        <taxon>Streptophyta</taxon>
        <taxon>Embryophyta</taxon>
        <taxon>Tracheophyta</taxon>
        <taxon>Lycopodiopsida</taxon>
        <taxon>Lycopodiales</taxon>
        <taxon>Lycopodiaceae</taxon>
        <taxon>Lycopodioideae</taxon>
        <taxon>Diphasiastrum</taxon>
    </lineage>
</organism>
<dbReference type="Proteomes" id="UP001162992">
    <property type="component" value="Chromosome 19"/>
</dbReference>
<comment type="caution">
    <text evidence="1">The sequence shown here is derived from an EMBL/GenBank/DDBJ whole genome shotgun (WGS) entry which is preliminary data.</text>
</comment>
<proteinExistence type="predicted"/>
<evidence type="ECO:0000313" key="1">
    <source>
        <dbReference type="EMBL" id="KAJ7520799.1"/>
    </source>
</evidence>
<keyword evidence="2" id="KW-1185">Reference proteome</keyword>
<reference evidence="2" key="1">
    <citation type="journal article" date="2024" name="Proc. Natl. Acad. Sci. U.S.A.">
        <title>Extraordinary preservation of gene collinearity over three hundred million years revealed in homosporous lycophytes.</title>
        <authorList>
            <person name="Li C."/>
            <person name="Wickell D."/>
            <person name="Kuo L.Y."/>
            <person name="Chen X."/>
            <person name="Nie B."/>
            <person name="Liao X."/>
            <person name="Peng D."/>
            <person name="Ji J."/>
            <person name="Jenkins J."/>
            <person name="Williams M."/>
            <person name="Shu S."/>
            <person name="Plott C."/>
            <person name="Barry K."/>
            <person name="Rajasekar S."/>
            <person name="Grimwood J."/>
            <person name="Han X."/>
            <person name="Sun S."/>
            <person name="Hou Z."/>
            <person name="He W."/>
            <person name="Dai G."/>
            <person name="Sun C."/>
            <person name="Schmutz J."/>
            <person name="Leebens-Mack J.H."/>
            <person name="Li F.W."/>
            <person name="Wang L."/>
        </authorList>
    </citation>
    <scope>NUCLEOTIDE SEQUENCE [LARGE SCALE GENOMIC DNA]</scope>
    <source>
        <strain evidence="2">cv. PW_Plant_1</strain>
    </source>
</reference>
<name>A0ACC2ATM6_DIPCM</name>
<gene>
    <name evidence="1" type="ORF">O6H91_19G023400</name>
</gene>
<evidence type="ECO:0000313" key="2">
    <source>
        <dbReference type="Proteomes" id="UP001162992"/>
    </source>
</evidence>
<protein>
    <submittedName>
        <fullName evidence="1">Uncharacterized protein</fullName>
    </submittedName>
</protein>
<accession>A0ACC2ATM6</accession>